<gene>
    <name evidence="5" type="ORF">FSP39_014549</name>
</gene>
<name>A0AA88XWU5_PINIB</name>
<dbReference type="GO" id="GO:0005576">
    <property type="term" value="C:extracellular region"/>
    <property type="evidence" value="ECO:0007669"/>
    <property type="project" value="UniProtKB-SubCell"/>
</dbReference>
<proteinExistence type="predicted"/>
<dbReference type="InterPro" id="IPR008983">
    <property type="entry name" value="Tumour_necrosis_fac-like_dom"/>
</dbReference>
<keyword evidence="6" id="KW-1185">Reference proteome</keyword>
<evidence type="ECO:0000256" key="1">
    <source>
        <dbReference type="ARBA" id="ARBA00004613"/>
    </source>
</evidence>
<dbReference type="Pfam" id="PF00386">
    <property type="entry name" value="C1q"/>
    <property type="match status" value="1"/>
</dbReference>
<dbReference type="Proteomes" id="UP001186944">
    <property type="component" value="Unassembled WGS sequence"/>
</dbReference>
<dbReference type="PANTHER" id="PTHR22923">
    <property type="entry name" value="CEREBELLIN-RELATED"/>
    <property type="match status" value="1"/>
</dbReference>
<dbReference type="InterPro" id="IPR001073">
    <property type="entry name" value="C1q_dom"/>
</dbReference>
<dbReference type="PROSITE" id="PS50871">
    <property type="entry name" value="C1Q"/>
    <property type="match status" value="1"/>
</dbReference>
<dbReference type="EMBL" id="VSWD01000009">
    <property type="protein sequence ID" value="KAK3093362.1"/>
    <property type="molecule type" value="Genomic_DNA"/>
</dbReference>
<evidence type="ECO:0000256" key="3">
    <source>
        <dbReference type="ARBA" id="ARBA00022729"/>
    </source>
</evidence>
<accession>A0AA88XWU5</accession>
<feature type="non-terminal residue" evidence="5">
    <location>
        <position position="1"/>
    </location>
</feature>
<keyword evidence="2" id="KW-0964">Secreted</keyword>
<dbReference type="PANTHER" id="PTHR22923:SF116">
    <property type="entry name" value="C1Q DOMAIN-CONTAINING PROTEIN"/>
    <property type="match status" value="1"/>
</dbReference>
<dbReference type="SMART" id="SM00110">
    <property type="entry name" value="C1Q"/>
    <property type="match status" value="1"/>
</dbReference>
<dbReference type="InterPro" id="IPR050822">
    <property type="entry name" value="Cerebellin_Synaptic_Org"/>
</dbReference>
<dbReference type="SUPFAM" id="SSF49842">
    <property type="entry name" value="TNF-like"/>
    <property type="match status" value="1"/>
</dbReference>
<comment type="caution">
    <text evidence="5">The sequence shown here is derived from an EMBL/GenBank/DDBJ whole genome shotgun (WGS) entry which is preliminary data.</text>
</comment>
<keyword evidence="3" id="KW-0732">Signal</keyword>
<organism evidence="5 6">
    <name type="scientific">Pinctada imbricata</name>
    <name type="common">Atlantic pearl-oyster</name>
    <name type="synonym">Pinctada martensii</name>
    <dbReference type="NCBI Taxonomy" id="66713"/>
    <lineage>
        <taxon>Eukaryota</taxon>
        <taxon>Metazoa</taxon>
        <taxon>Spiralia</taxon>
        <taxon>Lophotrochozoa</taxon>
        <taxon>Mollusca</taxon>
        <taxon>Bivalvia</taxon>
        <taxon>Autobranchia</taxon>
        <taxon>Pteriomorphia</taxon>
        <taxon>Pterioida</taxon>
        <taxon>Pterioidea</taxon>
        <taxon>Pteriidae</taxon>
        <taxon>Pinctada</taxon>
    </lineage>
</organism>
<evidence type="ECO:0000259" key="4">
    <source>
        <dbReference type="PROSITE" id="PS50871"/>
    </source>
</evidence>
<protein>
    <recommendedName>
        <fullName evidence="4">C1q domain-containing protein</fullName>
    </recommendedName>
</protein>
<comment type="subcellular location">
    <subcellularLocation>
        <location evidence="1">Secreted</location>
    </subcellularLocation>
</comment>
<evidence type="ECO:0000256" key="2">
    <source>
        <dbReference type="ARBA" id="ARBA00022525"/>
    </source>
</evidence>
<dbReference type="Gene3D" id="2.60.120.40">
    <property type="match status" value="1"/>
</dbReference>
<evidence type="ECO:0000313" key="5">
    <source>
        <dbReference type="EMBL" id="KAK3093362.1"/>
    </source>
</evidence>
<reference evidence="5" key="1">
    <citation type="submission" date="2019-08" db="EMBL/GenBank/DDBJ databases">
        <title>The improved chromosome-level genome for the pearl oyster Pinctada fucata martensii using PacBio sequencing and Hi-C.</title>
        <authorList>
            <person name="Zheng Z."/>
        </authorList>
    </citation>
    <scope>NUCLEOTIDE SEQUENCE</scope>
    <source>
        <strain evidence="5">ZZ-2019</strain>
        <tissue evidence="5">Adductor muscle</tissue>
    </source>
</reference>
<sequence length="135" mass="14927">ADLKQKPIYFLAALKGTTYTTKRANEVIKFQDVIVNEGGAYNPTNGHFVVPRTGPYLISFGFLSNHAKGIGFHLDINGNLAVKSWTAKDVPYNSAERCIPYLLKKGDVVRIRVSEAGASIYGNRYTTFSAMYMKG</sequence>
<dbReference type="AlphaFoldDB" id="A0AA88XWU5"/>
<feature type="domain" description="C1q" evidence="4">
    <location>
        <begin position="3"/>
        <end position="135"/>
    </location>
</feature>
<evidence type="ECO:0000313" key="6">
    <source>
        <dbReference type="Proteomes" id="UP001186944"/>
    </source>
</evidence>